<organism evidence="1 2">
    <name type="scientific">Streptomyces zaomyceticus</name>
    <dbReference type="NCBI Taxonomy" id="68286"/>
    <lineage>
        <taxon>Bacteria</taxon>
        <taxon>Bacillati</taxon>
        <taxon>Actinomycetota</taxon>
        <taxon>Actinomycetes</taxon>
        <taxon>Kitasatosporales</taxon>
        <taxon>Streptomycetaceae</taxon>
        <taxon>Streptomyces</taxon>
    </lineage>
</organism>
<accession>A0ABZ1LLM9</accession>
<reference evidence="1 2" key="1">
    <citation type="submission" date="2022-10" db="EMBL/GenBank/DDBJ databases">
        <title>The complete genomes of actinobacterial strains from the NBC collection.</title>
        <authorList>
            <person name="Joergensen T.S."/>
            <person name="Alvarez Arevalo M."/>
            <person name="Sterndorff E.B."/>
            <person name="Faurdal D."/>
            <person name="Vuksanovic O."/>
            <person name="Mourched A.-S."/>
            <person name="Charusanti P."/>
            <person name="Shaw S."/>
            <person name="Blin K."/>
            <person name="Weber T."/>
        </authorList>
    </citation>
    <scope>NUCLEOTIDE SEQUENCE [LARGE SCALE GENOMIC DNA]</scope>
    <source>
        <strain evidence="1 2">NBC_00123</strain>
    </source>
</reference>
<proteinExistence type="predicted"/>
<gene>
    <name evidence="1" type="ORF">OG814_36370</name>
</gene>
<evidence type="ECO:0000313" key="2">
    <source>
        <dbReference type="Proteomes" id="UP001622594"/>
    </source>
</evidence>
<evidence type="ECO:0000313" key="1">
    <source>
        <dbReference type="EMBL" id="WTR74381.1"/>
    </source>
</evidence>
<dbReference type="SUPFAM" id="SSF52777">
    <property type="entry name" value="CoA-dependent acyltransferases"/>
    <property type="match status" value="1"/>
</dbReference>
<dbReference type="Gene3D" id="3.30.559.30">
    <property type="entry name" value="Nonribosomal peptide synthetase, condensation domain"/>
    <property type="match status" value="1"/>
</dbReference>
<dbReference type="RefSeq" id="WP_406080089.1">
    <property type="nucleotide sequence ID" value="NZ_CP108188.1"/>
</dbReference>
<evidence type="ECO:0008006" key="3">
    <source>
        <dbReference type="Google" id="ProtNLM"/>
    </source>
</evidence>
<name>A0ABZ1LLM9_9ACTN</name>
<sequence>MPAAGVVSGQPAEGVEPGLTFASFTLLEVDFRTGSTFRDRARGLQQQLRSDLRHQDISGVEVLRELMRLQGGLDQALMPWS</sequence>
<dbReference type="Proteomes" id="UP001622594">
    <property type="component" value="Chromosome"/>
</dbReference>
<protein>
    <recommendedName>
        <fullName evidence="3">STAS domain-containing protein</fullName>
    </recommendedName>
</protein>
<dbReference type="EMBL" id="CP108188">
    <property type="protein sequence ID" value="WTR74381.1"/>
    <property type="molecule type" value="Genomic_DNA"/>
</dbReference>
<keyword evidence="2" id="KW-1185">Reference proteome</keyword>